<dbReference type="Proteomes" id="UP000027195">
    <property type="component" value="Unassembled WGS sequence"/>
</dbReference>
<dbReference type="Pfam" id="PF17733">
    <property type="entry name" value="KPWE_dom"/>
    <property type="match status" value="1"/>
</dbReference>
<evidence type="ECO:0000313" key="5">
    <source>
        <dbReference type="Proteomes" id="UP000027195"/>
    </source>
</evidence>
<evidence type="ECO:0000259" key="2">
    <source>
        <dbReference type="Pfam" id="PF17733"/>
    </source>
</evidence>
<gene>
    <name evidence="4" type="ORF">BOTBODRAFT_47000</name>
</gene>
<dbReference type="HOGENOM" id="CLU_070882_2_1_1"/>
<dbReference type="InterPro" id="IPR040554">
    <property type="entry name" value="KPWE_PEX14_dom"/>
</dbReference>
<reference evidence="5" key="1">
    <citation type="journal article" date="2014" name="Proc. Natl. Acad. Sci. U.S.A.">
        <title>Extensive sampling of basidiomycete genomes demonstrates inadequacy of the white-rot/brown-rot paradigm for wood decay fungi.</title>
        <authorList>
            <person name="Riley R."/>
            <person name="Salamov A.A."/>
            <person name="Brown D.W."/>
            <person name="Nagy L.G."/>
            <person name="Floudas D."/>
            <person name="Held B.W."/>
            <person name="Levasseur A."/>
            <person name="Lombard V."/>
            <person name="Morin E."/>
            <person name="Otillar R."/>
            <person name="Lindquist E.A."/>
            <person name="Sun H."/>
            <person name="LaButti K.M."/>
            <person name="Schmutz J."/>
            <person name="Jabbour D."/>
            <person name="Luo H."/>
            <person name="Baker S.E."/>
            <person name="Pisabarro A.G."/>
            <person name="Walton J.D."/>
            <person name="Blanchette R.A."/>
            <person name="Henrissat B."/>
            <person name="Martin F."/>
            <person name="Cullen D."/>
            <person name="Hibbett D.S."/>
            <person name="Grigoriev I.V."/>
        </authorList>
    </citation>
    <scope>NUCLEOTIDE SEQUENCE [LARGE SCALE GENOMIC DNA]</scope>
    <source>
        <strain evidence="5">FD-172 SS1</strain>
    </source>
</reference>
<feature type="domain" description="Peroxisomal membrane protein PEX14-like KPWE" evidence="2">
    <location>
        <begin position="123"/>
        <end position="171"/>
    </location>
</feature>
<dbReference type="OrthoDB" id="9936937at2759"/>
<dbReference type="InParanoid" id="A0A067M3X4"/>
<evidence type="ECO:0000313" key="4">
    <source>
        <dbReference type="EMBL" id="KDQ10473.1"/>
    </source>
</evidence>
<feature type="domain" description="PEX14-like helix-turn-helix" evidence="3">
    <location>
        <begin position="15"/>
        <end position="82"/>
    </location>
</feature>
<dbReference type="Pfam" id="PF25871">
    <property type="entry name" value="HTH_76"/>
    <property type="match status" value="1"/>
</dbReference>
<dbReference type="AlphaFoldDB" id="A0A067M3X4"/>
<keyword evidence="5" id="KW-1185">Reference proteome</keyword>
<protein>
    <submittedName>
        <fullName evidence="4">Uncharacterized protein</fullName>
    </submittedName>
</protein>
<name>A0A067M3X4_BOTB1</name>
<proteinExistence type="predicted"/>
<dbReference type="PANTHER" id="PTHR36855:SF1">
    <property type="entry name" value="PEROXISOME MEMBRANE ANCHOR PROTEIN PEX14P N-TERMINAL DOMAIN-CONTAINING PROTEIN"/>
    <property type="match status" value="1"/>
</dbReference>
<dbReference type="EMBL" id="KL198067">
    <property type="protein sequence ID" value="KDQ10473.1"/>
    <property type="molecule type" value="Genomic_DNA"/>
</dbReference>
<dbReference type="PANTHER" id="PTHR36855">
    <property type="entry name" value="CHROMOSOME 10, WHOLE GENOME SHOTGUN SEQUENCE"/>
    <property type="match status" value="1"/>
</dbReference>
<evidence type="ECO:0000256" key="1">
    <source>
        <dbReference type="SAM" id="MobiDB-lite"/>
    </source>
</evidence>
<feature type="compositionally biased region" description="Polar residues" evidence="1">
    <location>
        <begin position="152"/>
        <end position="161"/>
    </location>
</feature>
<organism evidence="4 5">
    <name type="scientific">Botryobasidium botryosum (strain FD-172 SS1)</name>
    <dbReference type="NCBI Taxonomy" id="930990"/>
    <lineage>
        <taxon>Eukaryota</taxon>
        <taxon>Fungi</taxon>
        <taxon>Dikarya</taxon>
        <taxon>Basidiomycota</taxon>
        <taxon>Agaricomycotina</taxon>
        <taxon>Agaricomycetes</taxon>
        <taxon>Cantharellales</taxon>
        <taxon>Botryobasidiaceae</taxon>
        <taxon>Botryobasidium</taxon>
    </lineage>
</organism>
<dbReference type="InterPro" id="IPR058841">
    <property type="entry name" value="HTH_76"/>
</dbReference>
<evidence type="ECO:0000259" key="3">
    <source>
        <dbReference type="Pfam" id="PF25871"/>
    </source>
</evidence>
<sequence length="178" mass="19323">MSTQSQSHNDPTAHSIYKRFSAYDFASDETFQQGLSPIIRPVQEAGGSVDENIIGRAKAFYFSKVTGQEISWDGYLAWRETNGLGAQQRSVPPSAAHSTHELEPKTADPSNSTGSVGMDDAPLPMSFTAIAQLINTGNLHLIPNNKLIPDGLNSQEPSKPQQKAPRKLWETAIDTSAV</sequence>
<dbReference type="STRING" id="930990.A0A067M3X4"/>
<feature type="region of interest" description="Disordered" evidence="1">
    <location>
        <begin position="150"/>
        <end position="178"/>
    </location>
</feature>
<feature type="region of interest" description="Disordered" evidence="1">
    <location>
        <begin position="86"/>
        <end position="120"/>
    </location>
</feature>
<accession>A0A067M3X4</accession>